<gene>
    <name evidence="3" type="primary">fer</name>
    <name evidence="3" type="ORF">LPTSP3_g19040</name>
</gene>
<dbReference type="Gene3D" id="3.30.70.20">
    <property type="match status" value="1"/>
</dbReference>
<dbReference type="PANTHER" id="PTHR39163">
    <property type="entry name" value="FERREDOXIN"/>
    <property type="match status" value="1"/>
</dbReference>
<evidence type="ECO:0000313" key="4">
    <source>
        <dbReference type="Proteomes" id="UP000245263"/>
    </source>
</evidence>
<organism evidence="3 4">
    <name type="scientific">Leptospira kobayashii</name>
    <dbReference type="NCBI Taxonomy" id="1917830"/>
    <lineage>
        <taxon>Bacteria</taxon>
        <taxon>Pseudomonadati</taxon>
        <taxon>Spirochaetota</taxon>
        <taxon>Spirochaetia</taxon>
        <taxon>Leptospirales</taxon>
        <taxon>Leptospiraceae</taxon>
        <taxon>Leptospira</taxon>
    </lineage>
</organism>
<feature type="domain" description="4Fe-4S ferredoxin-type" evidence="2">
    <location>
        <begin position="5"/>
        <end position="33"/>
    </location>
</feature>
<name>A0ABN6KGF9_9LEPT</name>
<evidence type="ECO:0000259" key="2">
    <source>
        <dbReference type="PROSITE" id="PS51379"/>
    </source>
</evidence>
<keyword evidence="4" id="KW-1185">Reference proteome</keyword>
<sequence length="74" mass="8623">MIDMKKAYVDKDNCTSCNQCADNFPKYFMMDEDDLSQTHIGGEFINDAVIPEDEVKKVQKEMDECPGECIHWKR</sequence>
<evidence type="ECO:0000313" key="3">
    <source>
        <dbReference type="EMBL" id="BDA78974.1"/>
    </source>
</evidence>
<dbReference type="EMBL" id="AP025028">
    <property type="protein sequence ID" value="BDA78974.1"/>
    <property type="molecule type" value="Genomic_DNA"/>
</dbReference>
<dbReference type="InterPro" id="IPR017896">
    <property type="entry name" value="4Fe4S_Fe-S-bd"/>
</dbReference>
<dbReference type="PROSITE" id="PS51379">
    <property type="entry name" value="4FE4S_FER_2"/>
    <property type="match status" value="1"/>
</dbReference>
<comment type="cofactor">
    <cofactor evidence="1">
        <name>[4Fe-4S] cluster</name>
        <dbReference type="ChEBI" id="CHEBI:49883"/>
    </cofactor>
</comment>
<proteinExistence type="predicted"/>
<dbReference type="SUPFAM" id="SSF54862">
    <property type="entry name" value="4Fe-4S ferredoxins"/>
    <property type="match status" value="1"/>
</dbReference>
<dbReference type="Proteomes" id="UP000245263">
    <property type="component" value="Chromosome 1"/>
</dbReference>
<evidence type="ECO:0000256" key="1">
    <source>
        <dbReference type="ARBA" id="ARBA00001966"/>
    </source>
</evidence>
<reference evidence="3 4" key="1">
    <citation type="submission" date="2021-08" db="EMBL/GenBank/DDBJ databases">
        <title>Complete genome sequence of Leptospira kobayashii strain E30.</title>
        <authorList>
            <person name="Nakao R."/>
            <person name="Nakamura S."/>
            <person name="Masuzawa T."/>
            <person name="Koizumi N."/>
        </authorList>
    </citation>
    <scope>NUCLEOTIDE SEQUENCE [LARGE SCALE GENOMIC DNA]</scope>
    <source>
        <strain evidence="3 4">E30</strain>
    </source>
</reference>
<dbReference type="InterPro" id="IPR052395">
    <property type="entry name" value="ET_Ferredoxin"/>
</dbReference>
<protein>
    <submittedName>
        <fullName evidence="3">Ferredoxin</fullName>
    </submittedName>
</protein>
<dbReference type="PANTHER" id="PTHR39163:SF1">
    <property type="entry name" value="FERREDOXIN"/>
    <property type="match status" value="1"/>
</dbReference>
<accession>A0ABN6KGF9</accession>
<dbReference type="Pfam" id="PF13459">
    <property type="entry name" value="Fer4_15"/>
    <property type="match status" value="1"/>
</dbReference>